<accession>A0A934Q390</accession>
<dbReference type="SUPFAM" id="SSF53756">
    <property type="entry name" value="UDP-Glycosyltransferase/glycogen phosphorylase"/>
    <property type="match status" value="1"/>
</dbReference>
<sequence length="410" mass="44027">MAARPLRLVFATVGSRGDVQPMLALALHAQARGHHVTLAAPPDFGDGVRGRGVAFQELGRDMQSFLASHPEVMTGNSRQMLRVVERYFAEEVPRQVRQLVPVAQVSDAVVWAGLAGSAVTVAEKLRIPAIGILYTSSVLPSGDHPPPSMPLYGAPRWVNRLLWAIDRRVGERAFGTPLHAVRAELGLPRRSVREQLFDNSDFILAADEGLFPLPSDWSRPITRSTSIFLDDPRELDADLLAWLDAGEPPVFAGFGSMSGPGPQRAARAFVEALAAGGRRGLVGSGWAGVGADLPTGWRRVGDVPHAKLFPRLAAVVHHGGAGTTAAALRAGVPQVVLPLFLDQHHHGHAVHRAGLGPKPMRMERVTAPQLRAMVETALRVPTAALQAAARRLAQRDARAEIVDAIERRAG</sequence>
<dbReference type="Pfam" id="PF03033">
    <property type="entry name" value="Glyco_transf_28"/>
    <property type="match status" value="1"/>
</dbReference>
<proteinExistence type="predicted"/>
<dbReference type="Proteomes" id="UP000617041">
    <property type="component" value="Unassembled WGS sequence"/>
</dbReference>
<dbReference type="InterPro" id="IPR010610">
    <property type="entry name" value="EryCIII-like_C"/>
</dbReference>
<dbReference type="EMBL" id="JAEDAO010000001">
    <property type="protein sequence ID" value="MBK0394038.1"/>
    <property type="molecule type" value="Genomic_DNA"/>
</dbReference>
<dbReference type="GO" id="GO:0005975">
    <property type="term" value="P:carbohydrate metabolic process"/>
    <property type="evidence" value="ECO:0007669"/>
    <property type="project" value="InterPro"/>
</dbReference>
<evidence type="ECO:0000259" key="2">
    <source>
        <dbReference type="Pfam" id="PF06722"/>
    </source>
</evidence>
<organism evidence="3 4">
    <name type="scientific">Ramlibacter algicola</name>
    <dbReference type="NCBI Taxonomy" id="2795217"/>
    <lineage>
        <taxon>Bacteria</taxon>
        <taxon>Pseudomonadati</taxon>
        <taxon>Pseudomonadota</taxon>
        <taxon>Betaproteobacteria</taxon>
        <taxon>Burkholderiales</taxon>
        <taxon>Comamonadaceae</taxon>
        <taxon>Ramlibacter</taxon>
    </lineage>
</organism>
<feature type="domain" description="Glycosyltransferase family 28 N-terminal" evidence="1">
    <location>
        <begin position="9"/>
        <end position="129"/>
    </location>
</feature>
<dbReference type="InterPro" id="IPR050426">
    <property type="entry name" value="Glycosyltransferase_28"/>
</dbReference>
<dbReference type="Pfam" id="PF06722">
    <property type="entry name" value="EryCIII-like_C"/>
    <property type="match status" value="1"/>
</dbReference>
<dbReference type="PANTHER" id="PTHR48050">
    <property type="entry name" value="STEROL 3-BETA-GLUCOSYLTRANSFERASE"/>
    <property type="match status" value="1"/>
</dbReference>
<comment type="caution">
    <text evidence="3">The sequence shown here is derived from an EMBL/GenBank/DDBJ whole genome shotgun (WGS) entry which is preliminary data.</text>
</comment>
<dbReference type="CDD" id="cd03784">
    <property type="entry name" value="GT1_Gtf-like"/>
    <property type="match status" value="1"/>
</dbReference>
<dbReference type="InterPro" id="IPR004276">
    <property type="entry name" value="GlycoTrans_28_N"/>
</dbReference>
<dbReference type="Gene3D" id="3.40.50.2000">
    <property type="entry name" value="Glycogen Phosphorylase B"/>
    <property type="match status" value="2"/>
</dbReference>
<protein>
    <submittedName>
        <fullName evidence="3">Glycosyltransferase family 1 protein</fullName>
    </submittedName>
</protein>
<dbReference type="RefSeq" id="WP_200788993.1">
    <property type="nucleotide sequence ID" value="NZ_JAEDAO010000001.1"/>
</dbReference>
<evidence type="ECO:0000313" key="4">
    <source>
        <dbReference type="Proteomes" id="UP000617041"/>
    </source>
</evidence>
<dbReference type="GO" id="GO:0008194">
    <property type="term" value="F:UDP-glycosyltransferase activity"/>
    <property type="evidence" value="ECO:0007669"/>
    <property type="project" value="InterPro"/>
</dbReference>
<dbReference type="GO" id="GO:0016758">
    <property type="term" value="F:hexosyltransferase activity"/>
    <property type="evidence" value="ECO:0007669"/>
    <property type="project" value="InterPro"/>
</dbReference>
<dbReference type="FunFam" id="3.40.50.2000:FF:000009">
    <property type="entry name" value="Sterol 3-beta-glucosyltransferase UGT80A2"/>
    <property type="match status" value="1"/>
</dbReference>
<name>A0A934Q390_9BURK</name>
<dbReference type="PANTHER" id="PTHR48050:SF13">
    <property type="entry name" value="STEROL 3-BETA-GLUCOSYLTRANSFERASE UGT80A2"/>
    <property type="match status" value="1"/>
</dbReference>
<gene>
    <name evidence="3" type="ORF">I8E28_15660</name>
</gene>
<dbReference type="InterPro" id="IPR002213">
    <property type="entry name" value="UDP_glucos_trans"/>
</dbReference>
<dbReference type="GO" id="GO:0033072">
    <property type="term" value="P:vancomycin biosynthetic process"/>
    <property type="evidence" value="ECO:0007669"/>
    <property type="project" value="UniProtKB-ARBA"/>
</dbReference>
<evidence type="ECO:0000313" key="3">
    <source>
        <dbReference type="EMBL" id="MBK0394038.1"/>
    </source>
</evidence>
<keyword evidence="4" id="KW-1185">Reference proteome</keyword>
<evidence type="ECO:0000259" key="1">
    <source>
        <dbReference type="Pfam" id="PF03033"/>
    </source>
</evidence>
<dbReference type="AlphaFoldDB" id="A0A934Q390"/>
<reference evidence="3" key="1">
    <citation type="submission" date="2020-12" db="EMBL/GenBank/DDBJ databases">
        <title>Ramlibacter sp. nov., isolated from a freshwater alga, Cryptomonas.</title>
        <authorList>
            <person name="Kim H.M."/>
            <person name="Jeon C.O."/>
        </authorList>
    </citation>
    <scope>NUCLEOTIDE SEQUENCE</scope>
    <source>
        <strain evidence="3">CrO1</strain>
    </source>
</reference>
<feature type="domain" description="Erythromycin biosynthesis protein CIII-like C-terminal" evidence="2">
    <location>
        <begin position="291"/>
        <end position="395"/>
    </location>
</feature>